<evidence type="ECO:0000256" key="1">
    <source>
        <dbReference type="ARBA" id="ARBA00004651"/>
    </source>
</evidence>
<evidence type="ECO:0008006" key="11">
    <source>
        <dbReference type="Google" id="ProtNLM"/>
    </source>
</evidence>
<keyword evidence="6" id="KW-0406">Ion transport</keyword>
<protein>
    <recommendedName>
        <fullName evidence="11">Bestrophin homolog</fullName>
    </recommendedName>
</protein>
<evidence type="ECO:0000256" key="7">
    <source>
        <dbReference type="ARBA" id="ARBA00023136"/>
    </source>
</evidence>
<sequence length="392" mass="43763">MQNTRRFARFNHFSLAVEKVSKKVYIHFLRRIWSRSTLTRLRGVRGMGRAGIPHDVVTFRRRGPDRELTTIPQAERYSSGDWLHNIMNLPGSQVLQRISNVVMLNMLWAGLVSAVGSYFNLQAIPSRVHTLLGSSLGLLLVFRTNTSYGRYWEGRVLWEKLHGKSRDLARMMSLYEDCLGSEKVTAAARLICAYPLALREHLSGDSRKLELTRLLGPHVSEELDLSSNKPLWLCNRLGLLFRGVPESPSFSSRERLSLLGLVNDLSGLLGACERLVQTPVPLSYARHTSRFLTLYLWSLPMVLVADFSPVSLVFVTGLCTWALFGILEIGLLIEDPFQRVLKTSWTGVIADSVMRDMQATLAETQGSSTGSLYHPPVSVHNVSEAGGVAGGL</sequence>
<evidence type="ECO:0000313" key="9">
    <source>
        <dbReference type="EMBL" id="TFJ80471.1"/>
    </source>
</evidence>
<keyword evidence="10" id="KW-1185">Reference proteome</keyword>
<comment type="caution">
    <text evidence="9">The sequence shown here is derived from an EMBL/GenBank/DDBJ whole genome shotgun (WGS) entry which is preliminary data.</text>
</comment>
<evidence type="ECO:0000256" key="3">
    <source>
        <dbReference type="ARBA" id="ARBA00022475"/>
    </source>
</evidence>
<evidence type="ECO:0000256" key="4">
    <source>
        <dbReference type="ARBA" id="ARBA00022692"/>
    </source>
</evidence>
<accession>A0A4D9CMW5</accession>
<dbReference type="PANTHER" id="PTHR33281:SF19">
    <property type="entry name" value="VOLTAGE-DEPENDENT ANION CHANNEL-FORMING PROTEIN YNEE"/>
    <property type="match status" value="1"/>
</dbReference>
<evidence type="ECO:0000256" key="2">
    <source>
        <dbReference type="ARBA" id="ARBA00022448"/>
    </source>
</evidence>
<dbReference type="InterPro" id="IPR044669">
    <property type="entry name" value="YneE/VCCN1/2-like"/>
</dbReference>
<feature type="transmembrane region" description="Helical" evidence="8">
    <location>
        <begin position="313"/>
        <end position="333"/>
    </location>
</feature>
<gene>
    <name evidence="9" type="ORF">NSK_008212</name>
</gene>
<keyword evidence="5 8" id="KW-1133">Transmembrane helix</keyword>
<evidence type="ECO:0000256" key="8">
    <source>
        <dbReference type="SAM" id="Phobius"/>
    </source>
</evidence>
<keyword evidence="2" id="KW-0813">Transport</keyword>
<dbReference type="EMBL" id="SDOX01000166">
    <property type="protein sequence ID" value="TFJ80471.1"/>
    <property type="molecule type" value="Genomic_DNA"/>
</dbReference>
<name>A0A4D9CMW5_9STRA</name>
<dbReference type="OrthoDB" id="1368at2759"/>
<evidence type="ECO:0000256" key="5">
    <source>
        <dbReference type="ARBA" id="ARBA00022989"/>
    </source>
</evidence>
<dbReference type="AlphaFoldDB" id="A0A4D9CMW5"/>
<comment type="subcellular location">
    <subcellularLocation>
        <location evidence="1">Cell membrane</location>
        <topology evidence="1">Multi-pass membrane protein</topology>
    </subcellularLocation>
</comment>
<keyword evidence="3" id="KW-1003">Cell membrane</keyword>
<keyword evidence="7 8" id="KW-0472">Membrane</keyword>
<dbReference type="PANTHER" id="PTHR33281">
    <property type="entry name" value="UPF0187 PROTEIN YNEE"/>
    <property type="match status" value="1"/>
</dbReference>
<reference evidence="9 10" key="1">
    <citation type="submission" date="2019-01" db="EMBL/GenBank/DDBJ databases">
        <title>Nuclear Genome Assembly of the Microalgal Biofuel strain Nannochloropsis salina CCMP1776.</title>
        <authorList>
            <person name="Hovde B."/>
        </authorList>
    </citation>
    <scope>NUCLEOTIDE SEQUENCE [LARGE SCALE GENOMIC DNA]</scope>
    <source>
        <strain evidence="9 10">CCMP1776</strain>
    </source>
</reference>
<dbReference type="GO" id="GO:0005886">
    <property type="term" value="C:plasma membrane"/>
    <property type="evidence" value="ECO:0007669"/>
    <property type="project" value="UniProtKB-SubCell"/>
</dbReference>
<evidence type="ECO:0000313" key="10">
    <source>
        <dbReference type="Proteomes" id="UP000355283"/>
    </source>
</evidence>
<proteinExistence type="predicted"/>
<dbReference type="GO" id="GO:0005254">
    <property type="term" value="F:chloride channel activity"/>
    <property type="evidence" value="ECO:0007669"/>
    <property type="project" value="InterPro"/>
</dbReference>
<dbReference type="Proteomes" id="UP000355283">
    <property type="component" value="Unassembled WGS sequence"/>
</dbReference>
<evidence type="ECO:0000256" key="6">
    <source>
        <dbReference type="ARBA" id="ARBA00023065"/>
    </source>
</evidence>
<keyword evidence="4 8" id="KW-0812">Transmembrane</keyword>
<organism evidence="9 10">
    <name type="scientific">Nannochloropsis salina CCMP1776</name>
    <dbReference type="NCBI Taxonomy" id="1027361"/>
    <lineage>
        <taxon>Eukaryota</taxon>
        <taxon>Sar</taxon>
        <taxon>Stramenopiles</taxon>
        <taxon>Ochrophyta</taxon>
        <taxon>Eustigmatophyceae</taxon>
        <taxon>Eustigmatales</taxon>
        <taxon>Monodopsidaceae</taxon>
        <taxon>Microchloropsis</taxon>
        <taxon>Microchloropsis salina</taxon>
    </lineage>
</organism>
<dbReference type="Pfam" id="PF25539">
    <property type="entry name" value="Bestrophin_2"/>
    <property type="match status" value="1"/>
</dbReference>